<organism evidence="6 7">
    <name type="scientific">Salibacterium halotolerans</name>
    <dbReference type="NCBI Taxonomy" id="1884432"/>
    <lineage>
        <taxon>Bacteria</taxon>
        <taxon>Bacillati</taxon>
        <taxon>Bacillota</taxon>
        <taxon>Bacilli</taxon>
        <taxon>Bacillales</taxon>
        <taxon>Bacillaceae</taxon>
    </lineage>
</organism>
<evidence type="ECO:0000256" key="4">
    <source>
        <dbReference type="ARBA" id="ARBA00022833"/>
    </source>
</evidence>
<dbReference type="InterPro" id="IPR001279">
    <property type="entry name" value="Metallo-B-lactamas"/>
</dbReference>
<dbReference type="InterPro" id="IPR051453">
    <property type="entry name" value="MBL_Glyoxalase_II"/>
</dbReference>
<dbReference type="RefSeq" id="WP_093335360.1">
    <property type="nucleotide sequence ID" value="NZ_FOXD01000003.1"/>
</dbReference>
<dbReference type="GO" id="GO:0046872">
    <property type="term" value="F:metal ion binding"/>
    <property type="evidence" value="ECO:0007669"/>
    <property type="project" value="UniProtKB-KW"/>
</dbReference>
<reference evidence="7" key="1">
    <citation type="submission" date="2016-10" db="EMBL/GenBank/DDBJ databases">
        <authorList>
            <person name="Varghese N."/>
            <person name="Submissions S."/>
        </authorList>
    </citation>
    <scope>NUCLEOTIDE SEQUENCE [LARGE SCALE GENOMIC DNA]</scope>
    <source>
        <strain evidence="7">S7</strain>
    </source>
</reference>
<dbReference type="CDD" id="cd06262">
    <property type="entry name" value="metallo-hydrolase-like_MBL-fold"/>
    <property type="match status" value="1"/>
</dbReference>
<keyword evidence="3" id="KW-0378">Hydrolase</keyword>
<dbReference type="GO" id="GO:0016787">
    <property type="term" value="F:hydrolase activity"/>
    <property type="evidence" value="ECO:0007669"/>
    <property type="project" value="UniProtKB-KW"/>
</dbReference>
<dbReference type="SUPFAM" id="SSF56281">
    <property type="entry name" value="Metallo-hydrolase/oxidoreductase"/>
    <property type="match status" value="1"/>
</dbReference>
<evidence type="ECO:0000256" key="1">
    <source>
        <dbReference type="ARBA" id="ARBA00001947"/>
    </source>
</evidence>
<evidence type="ECO:0000259" key="5">
    <source>
        <dbReference type="SMART" id="SM00849"/>
    </source>
</evidence>
<dbReference type="OrthoDB" id="9802248at2"/>
<keyword evidence="2" id="KW-0479">Metal-binding</keyword>
<dbReference type="STRING" id="1884432.SAMN05518683_103199"/>
<accession>A0A1I5NLV4</accession>
<evidence type="ECO:0000256" key="2">
    <source>
        <dbReference type="ARBA" id="ARBA00022723"/>
    </source>
</evidence>
<keyword evidence="7" id="KW-1185">Reference proteome</keyword>
<comment type="cofactor">
    <cofactor evidence="1">
        <name>Zn(2+)</name>
        <dbReference type="ChEBI" id="CHEBI:29105"/>
    </cofactor>
</comment>
<dbReference type="Pfam" id="PF00753">
    <property type="entry name" value="Lactamase_B"/>
    <property type="match status" value="1"/>
</dbReference>
<keyword evidence="4" id="KW-0862">Zinc</keyword>
<name>A0A1I5NLV4_9BACI</name>
<evidence type="ECO:0000256" key="3">
    <source>
        <dbReference type="ARBA" id="ARBA00022801"/>
    </source>
</evidence>
<dbReference type="Proteomes" id="UP000198892">
    <property type="component" value="Unassembled WGS sequence"/>
</dbReference>
<proteinExistence type="predicted"/>
<protein>
    <submittedName>
        <fullName evidence="6">Glyoxylase, beta-lactamase superfamily II</fullName>
    </submittedName>
</protein>
<evidence type="ECO:0000313" key="7">
    <source>
        <dbReference type="Proteomes" id="UP000198892"/>
    </source>
</evidence>
<dbReference type="EMBL" id="FOXD01000003">
    <property type="protein sequence ID" value="SFP22620.1"/>
    <property type="molecule type" value="Genomic_DNA"/>
</dbReference>
<dbReference type="PANTHER" id="PTHR46233:SF3">
    <property type="entry name" value="HYDROXYACYLGLUTATHIONE HYDROLASE GLOC"/>
    <property type="match status" value="1"/>
</dbReference>
<evidence type="ECO:0000313" key="6">
    <source>
        <dbReference type="EMBL" id="SFP22620.1"/>
    </source>
</evidence>
<dbReference type="PANTHER" id="PTHR46233">
    <property type="entry name" value="HYDROXYACYLGLUTATHIONE HYDROLASE GLOC"/>
    <property type="match status" value="1"/>
</dbReference>
<gene>
    <name evidence="6" type="ORF">SAMN05518683_103199</name>
</gene>
<sequence>MNWETIPLGPIQTNCHLLYNDKKEAVVFDPGGDADVLYDKIHSLGLKPQAVLLTHAHFDHIGAVDAVRETYDVPVYVHHLEDDWLTNPEKNGSSLFLDGGAISASKADHLITEEGILSAGSFSFEVIETPGHSPGSVSYYCGPLQTVFSGDVLFAGAIGRTDLPGGDHAELLHVLHDKMLELPEDTHVACGHGPSTTISAEMDSNPFLNGF</sequence>
<dbReference type="AlphaFoldDB" id="A0A1I5NLV4"/>
<dbReference type="Gene3D" id="3.60.15.10">
    <property type="entry name" value="Ribonuclease Z/Hydroxyacylglutathione hydrolase-like"/>
    <property type="match status" value="1"/>
</dbReference>
<dbReference type="InterPro" id="IPR036866">
    <property type="entry name" value="RibonucZ/Hydroxyglut_hydro"/>
</dbReference>
<feature type="domain" description="Metallo-beta-lactamase" evidence="5">
    <location>
        <begin position="12"/>
        <end position="192"/>
    </location>
</feature>
<dbReference type="SMART" id="SM00849">
    <property type="entry name" value="Lactamase_B"/>
    <property type="match status" value="1"/>
</dbReference>